<evidence type="ECO:0000313" key="2">
    <source>
        <dbReference type="Proteomes" id="UP000249061"/>
    </source>
</evidence>
<name>A0A2W5TTS8_9BACT</name>
<protein>
    <submittedName>
        <fullName evidence="1">Uncharacterized protein</fullName>
    </submittedName>
</protein>
<accession>A0A2W5TTS8</accession>
<comment type="caution">
    <text evidence="1">The sequence shown here is derived from an EMBL/GenBank/DDBJ whole genome shotgun (WGS) entry which is preliminary data.</text>
</comment>
<dbReference type="AlphaFoldDB" id="A0A2W5TTS8"/>
<dbReference type="Proteomes" id="UP000249061">
    <property type="component" value="Unassembled WGS sequence"/>
</dbReference>
<gene>
    <name evidence="1" type="ORF">DI536_05930</name>
</gene>
<reference evidence="1 2" key="1">
    <citation type="submission" date="2017-08" db="EMBL/GenBank/DDBJ databases">
        <title>Infants hospitalized years apart are colonized by the same room-sourced microbial strains.</title>
        <authorList>
            <person name="Brooks B."/>
            <person name="Olm M.R."/>
            <person name="Firek B.A."/>
            <person name="Baker R."/>
            <person name="Thomas B.C."/>
            <person name="Morowitz M.J."/>
            <person name="Banfield J.F."/>
        </authorList>
    </citation>
    <scope>NUCLEOTIDE SEQUENCE [LARGE SCALE GENOMIC DNA]</scope>
    <source>
        <strain evidence="1">S2_003_000_R2_14</strain>
    </source>
</reference>
<proteinExistence type="predicted"/>
<dbReference type="EMBL" id="QFQP01000003">
    <property type="protein sequence ID" value="PZR16693.1"/>
    <property type="molecule type" value="Genomic_DNA"/>
</dbReference>
<sequence>MAKSKPKKPPPSIDVVPANVKYEPDEKPKKKHHWANDFPGFIELPPKSGIQVGKCPSSLTPALAEPILRRGVGFNPPRWDKPWVERIYVVHQGTVYRATVTNANTPSYHGFPELPSRFPKHRELREAVQKLATEESAESAAQVKEWLGST</sequence>
<evidence type="ECO:0000313" key="1">
    <source>
        <dbReference type="EMBL" id="PZR16693.1"/>
    </source>
</evidence>
<organism evidence="1 2">
    <name type="scientific">Archangium gephyra</name>
    <dbReference type="NCBI Taxonomy" id="48"/>
    <lineage>
        <taxon>Bacteria</taxon>
        <taxon>Pseudomonadati</taxon>
        <taxon>Myxococcota</taxon>
        <taxon>Myxococcia</taxon>
        <taxon>Myxococcales</taxon>
        <taxon>Cystobacterineae</taxon>
        <taxon>Archangiaceae</taxon>
        <taxon>Archangium</taxon>
    </lineage>
</organism>